<sequence length="140" mass="15235">MRSPSHGVRIAALVATGVLLIVGVWALVAHLMLRATIAVERELAQPFLAIGDDVHLDEHYGTLFADTLGARLGSVHVIYESDDSDAVVEQIHEVMQAEGWDQSSPDASEWHSGGGDLGHRWGMIRIDDDEVRLFIGVIEG</sequence>
<dbReference type="RefSeq" id="WP_301141756.1">
    <property type="nucleotide sequence ID" value="NZ_JAUHQA010000001.1"/>
</dbReference>
<reference evidence="1" key="1">
    <citation type="submission" date="2023-06" db="EMBL/GenBank/DDBJ databases">
        <title>Egi l300058.</title>
        <authorList>
            <person name="Gao L."/>
            <person name="Fang B.-Z."/>
            <person name="Li W.-J."/>
        </authorList>
    </citation>
    <scope>NUCLEOTIDE SEQUENCE</scope>
    <source>
        <strain evidence="1">EGI L300058</strain>
    </source>
</reference>
<evidence type="ECO:0000313" key="1">
    <source>
        <dbReference type="EMBL" id="MDN4480379.1"/>
    </source>
</evidence>
<dbReference type="Proteomes" id="UP001172708">
    <property type="component" value="Unassembled WGS sequence"/>
</dbReference>
<proteinExistence type="predicted"/>
<protein>
    <submittedName>
        <fullName evidence="1">Uncharacterized protein</fullName>
    </submittedName>
</protein>
<keyword evidence="2" id="KW-1185">Reference proteome</keyword>
<dbReference type="EMBL" id="JAUHQA010000001">
    <property type="protein sequence ID" value="MDN4480379.1"/>
    <property type="molecule type" value="Genomic_DNA"/>
</dbReference>
<organism evidence="1 2">
    <name type="scientific">Demequina muriae</name>
    <dbReference type="NCBI Taxonomy" id="3051664"/>
    <lineage>
        <taxon>Bacteria</taxon>
        <taxon>Bacillati</taxon>
        <taxon>Actinomycetota</taxon>
        <taxon>Actinomycetes</taxon>
        <taxon>Micrococcales</taxon>
        <taxon>Demequinaceae</taxon>
        <taxon>Demequina</taxon>
    </lineage>
</organism>
<name>A0ABT8GGI6_9MICO</name>
<gene>
    <name evidence="1" type="ORF">QQX02_05515</name>
</gene>
<evidence type="ECO:0000313" key="2">
    <source>
        <dbReference type="Proteomes" id="UP001172708"/>
    </source>
</evidence>
<accession>A0ABT8GGI6</accession>
<comment type="caution">
    <text evidence="1">The sequence shown here is derived from an EMBL/GenBank/DDBJ whole genome shotgun (WGS) entry which is preliminary data.</text>
</comment>